<dbReference type="OrthoDB" id="267605at2759"/>
<feature type="region of interest" description="Disordered" evidence="1">
    <location>
        <begin position="441"/>
        <end position="488"/>
    </location>
</feature>
<sequence>MPLSPLIRPLSPLQTQRAPLLPEPYSLADVILQPFSAATSATPAGVWDEHTSSVAVGRPTAPESQHSRVAYPSAPGATNVLPVAMSTPAPPLLLAHTLAPSFHSMVGDALSSEMLRDSYAAQPKKDRQQHSVVEALRCVPTGTTVWPGSRLSTDTGATKVPAASDAVHFEHPRRTQAPSRASSSPNHLYVSGTTARSSFAHRRPADEALPAATSSSLLHSAATTAMAAAQPSYGTALLRKRLPATQASQRERCRLHLLAQRQLQRSSSQSLSDWRAHGRAKVVSPLLTLSSCCSASTAAECAERDPNKPYPAAPLAELATCYHNPAIRDSSCRPHTISMVASPVVGESGESAATNASAGGCARISHARVVTPFASSALSPAHSDAAEKTKEGAFVALPRYSPHCACGRREEENVVEGEDGDTFFDAPYDLARKMLQALQPEPIAGPLRRPAPEKQGKTPRSLTPSTRSSGGVASAPATGSPTSPAAEPYLPRYVYPALEECRRLLHEIHLTNPLLHRCLAPPRPLGTSSGSGSCRVATAALAPSECSQACASSNNMPVSAQSGTFPSLSAATTAVVLPKRTTLALSSEARRLYHWNSTSAAEDLSLMHGPFQQSSERFTSSMALQLQRLQAVGARLYGNTHDTSTSRDEVHGPARRRWRLPSSAPSTSSWNFVVPHFDVDQCSSEENNANESPSGQLRRLLRETEAVLPSLLGREAGPPLSTTPNAAFTTLLPSTKNNARGDRDDCSHSALDGAATTHAAGMSTPLVGNLFPFPSICDSLTPARPPMLSSSPYGA</sequence>
<protein>
    <submittedName>
        <fullName evidence="2">Uncharacterized protein</fullName>
    </submittedName>
</protein>
<dbReference type="EMBL" id="CP009404">
    <property type="protein sequence ID" value="AIO02357.1"/>
    <property type="molecule type" value="Genomic_DNA"/>
</dbReference>
<dbReference type="KEGG" id="lpan:LPMP_352200"/>
<feature type="region of interest" description="Disordered" evidence="1">
    <location>
        <begin position="713"/>
        <end position="745"/>
    </location>
</feature>
<evidence type="ECO:0000313" key="2">
    <source>
        <dbReference type="EMBL" id="AIO02357.1"/>
    </source>
</evidence>
<dbReference type="RefSeq" id="XP_010703157.1">
    <property type="nucleotide sequence ID" value="XM_010704855.1"/>
</dbReference>
<organism evidence="2 3">
    <name type="scientific">Leishmania panamensis</name>
    <dbReference type="NCBI Taxonomy" id="5679"/>
    <lineage>
        <taxon>Eukaryota</taxon>
        <taxon>Discoba</taxon>
        <taxon>Euglenozoa</taxon>
        <taxon>Kinetoplastea</taxon>
        <taxon>Metakinetoplastina</taxon>
        <taxon>Trypanosomatida</taxon>
        <taxon>Trypanosomatidae</taxon>
        <taxon>Leishmaniinae</taxon>
        <taxon>Leishmania</taxon>
        <taxon>Leishmania guyanensis species complex</taxon>
    </lineage>
</organism>
<feature type="region of interest" description="Disordered" evidence="1">
    <location>
        <begin position="639"/>
        <end position="666"/>
    </location>
</feature>
<feature type="compositionally biased region" description="Low complexity" evidence="1">
    <location>
        <begin position="458"/>
        <end position="486"/>
    </location>
</feature>
<gene>
    <name evidence="2" type="ORF">LPMP_352200</name>
</gene>
<feature type="compositionally biased region" description="Polar residues" evidence="1">
    <location>
        <begin position="720"/>
        <end position="738"/>
    </location>
</feature>
<evidence type="ECO:0000256" key="1">
    <source>
        <dbReference type="SAM" id="MobiDB-lite"/>
    </source>
</evidence>
<feature type="region of interest" description="Disordered" evidence="1">
    <location>
        <begin position="163"/>
        <end position="188"/>
    </location>
</feature>
<evidence type="ECO:0000313" key="3">
    <source>
        <dbReference type="Proteomes" id="UP000063063"/>
    </source>
</evidence>
<proteinExistence type="predicted"/>
<accession>A0A088SKK4</accession>
<reference evidence="2 3" key="1">
    <citation type="journal article" date="2015" name="Sci. Rep.">
        <title>The genome of Leishmania panamensis: insights into genomics of the L. (Viannia) subgenus.</title>
        <authorList>
            <person name="Llanes A."/>
            <person name="Restrepo C.M."/>
            <person name="Vecchio G.D."/>
            <person name="Anguizola F.J."/>
            <person name="Lleonart R."/>
        </authorList>
    </citation>
    <scope>NUCLEOTIDE SEQUENCE [LARGE SCALE GENOMIC DNA]</scope>
    <source>
        <strain evidence="2 3">MHOM/PA/94/PSC-1</strain>
    </source>
</reference>
<dbReference type="AlphaFoldDB" id="A0A088SKK4"/>
<dbReference type="Proteomes" id="UP000063063">
    <property type="component" value="Chromosome 35"/>
</dbReference>
<keyword evidence="3" id="KW-1185">Reference proteome</keyword>
<dbReference type="VEuPathDB" id="TriTrypDB:LPMP_352200"/>
<dbReference type="GeneID" id="22579249"/>
<feature type="compositionally biased region" description="Polar residues" evidence="1">
    <location>
        <begin position="176"/>
        <end position="188"/>
    </location>
</feature>
<dbReference type="eggNOG" id="ENOG502SK0E">
    <property type="taxonomic scope" value="Eukaryota"/>
</dbReference>
<dbReference type="VEuPathDB" id="TriTrypDB:LPAL13_350028100"/>
<name>A0A088SKK4_LEIPA</name>